<evidence type="ECO:0000313" key="9">
    <source>
        <dbReference type="Proteomes" id="UP000823405"/>
    </source>
</evidence>
<sequence length="325" mass="35452">MTSRRVLSIQSHIVSGYCGNKAATFPLQLLGFDVDVMNTVNFSNHTGYIGSSQNLAAVTEIIAKLENHGSPFFVLDPVMGDNGQLYVQPDVIPVYKELMKFAKAITPNQFEAEVLADKKITDVTSCIEVINILHESGVENVVITSVSLSPTDVATHYAFGQSGVTAIGSSKNEEKAEEQSMYCVCSSRRSKEDIPRVFAIGFPTYDGYFTGTGDLFSALLVARLDEAVQQEAGCSQETPSPLTNGYHTAKKETALSRACIKVVATMRAVVLRTYQAQKGTAGRSLDRTLTSSAAVVKRCELQLIQSKRDIEQPDETDVHAIELRR</sequence>
<accession>A0A9P6R9D0</accession>
<dbReference type="Proteomes" id="UP000823405">
    <property type="component" value="Unassembled WGS sequence"/>
</dbReference>
<keyword evidence="6" id="KW-0067">ATP-binding</keyword>
<evidence type="ECO:0000256" key="3">
    <source>
        <dbReference type="ARBA" id="ARBA00022679"/>
    </source>
</evidence>
<dbReference type="PANTHER" id="PTHR10534">
    <property type="entry name" value="PYRIDOXAL KINASE"/>
    <property type="match status" value="1"/>
</dbReference>
<dbReference type="InterPro" id="IPR013749">
    <property type="entry name" value="PM/HMP-P_kinase-1"/>
</dbReference>
<dbReference type="GO" id="GO:0009443">
    <property type="term" value="P:pyridoxal 5'-phosphate salvage"/>
    <property type="evidence" value="ECO:0007669"/>
    <property type="project" value="InterPro"/>
</dbReference>
<proteinExistence type="inferred from homology"/>
<dbReference type="OrthoDB" id="2104723at2759"/>
<dbReference type="PANTHER" id="PTHR10534:SF2">
    <property type="entry name" value="PYRIDOXAL KINASE"/>
    <property type="match status" value="1"/>
</dbReference>
<evidence type="ECO:0000256" key="2">
    <source>
        <dbReference type="ARBA" id="ARBA00012104"/>
    </source>
</evidence>
<keyword evidence="4" id="KW-0547">Nucleotide-binding</keyword>
<comment type="similarity">
    <text evidence="1">Belongs to the pyridoxine kinase family.</text>
</comment>
<dbReference type="CDD" id="cd01173">
    <property type="entry name" value="pyridoxal_pyridoxamine_kinase"/>
    <property type="match status" value="1"/>
</dbReference>
<evidence type="ECO:0000256" key="4">
    <source>
        <dbReference type="ARBA" id="ARBA00022741"/>
    </source>
</evidence>
<dbReference type="SUPFAM" id="SSF53613">
    <property type="entry name" value="Ribokinase-like"/>
    <property type="match status" value="1"/>
</dbReference>
<dbReference type="GO" id="GO:0005829">
    <property type="term" value="C:cytosol"/>
    <property type="evidence" value="ECO:0007669"/>
    <property type="project" value="TreeGrafter"/>
</dbReference>
<gene>
    <name evidence="8" type="primary">BUD16</name>
    <name evidence="8" type="ORF">BGZ97_011101</name>
</gene>
<evidence type="ECO:0000256" key="5">
    <source>
        <dbReference type="ARBA" id="ARBA00022777"/>
    </source>
</evidence>
<dbReference type="GO" id="GO:0008478">
    <property type="term" value="F:pyridoxal kinase activity"/>
    <property type="evidence" value="ECO:0007669"/>
    <property type="project" value="UniProtKB-EC"/>
</dbReference>
<dbReference type="AlphaFoldDB" id="A0A9P6R9D0"/>
<dbReference type="InterPro" id="IPR004625">
    <property type="entry name" value="PyrdxlKinase"/>
</dbReference>
<evidence type="ECO:0000259" key="7">
    <source>
        <dbReference type="Pfam" id="PF08543"/>
    </source>
</evidence>
<dbReference type="GO" id="GO:0005524">
    <property type="term" value="F:ATP binding"/>
    <property type="evidence" value="ECO:0007669"/>
    <property type="project" value="UniProtKB-KW"/>
</dbReference>
<dbReference type="EC" id="2.7.1.35" evidence="2"/>
<keyword evidence="9" id="KW-1185">Reference proteome</keyword>
<dbReference type="EMBL" id="JAAAIN010000606">
    <property type="protein sequence ID" value="KAG0312542.1"/>
    <property type="molecule type" value="Genomic_DNA"/>
</dbReference>
<name>A0A9P6R9D0_9FUNG</name>
<feature type="domain" description="Pyridoxamine kinase/Phosphomethylpyrimidine kinase" evidence="7">
    <location>
        <begin position="46"/>
        <end position="169"/>
    </location>
</feature>
<keyword evidence="3" id="KW-0808">Transferase</keyword>
<comment type="caution">
    <text evidence="8">The sequence shown here is derived from an EMBL/GenBank/DDBJ whole genome shotgun (WGS) entry which is preliminary data.</text>
</comment>
<protein>
    <recommendedName>
        <fullName evidence="2">pyridoxal kinase</fullName>
        <ecNumber evidence="2">2.7.1.35</ecNumber>
    </recommendedName>
</protein>
<dbReference type="Gene3D" id="3.40.1190.20">
    <property type="match status" value="1"/>
</dbReference>
<dbReference type="Pfam" id="PF08543">
    <property type="entry name" value="Phos_pyr_kin"/>
    <property type="match status" value="1"/>
</dbReference>
<organism evidence="8 9">
    <name type="scientific">Linnemannia gamsii</name>
    <dbReference type="NCBI Taxonomy" id="64522"/>
    <lineage>
        <taxon>Eukaryota</taxon>
        <taxon>Fungi</taxon>
        <taxon>Fungi incertae sedis</taxon>
        <taxon>Mucoromycota</taxon>
        <taxon>Mortierellomycotina</taxon>
        <taxon>Mortierellomycetes</taxon>
        <taxon>Mortierellales</taxon>
        <taxon>Mortierellaceae</taxon>
        <taxon>Linnemannia</taxon>
    </lineage>
</organism>
<evidence type="ECO:0000313" key="8">
    <source>
        <dbReference type="EMBL" id="KAG0312542.1"/>
    </source>
</evidence>
<keyword evidence="5 8" id="KW-0418">Kinase</keyword>
<reference evidence="8" key="1">
    <citation type="journal article" date="2020" name="Fungal Divers.">
        <title>Resolving the Mortierellaceae phylogeny through synthesis of multi-gene phylogenetics and phylogenomics.</title>
        <authorList>
            <person name="Vandepol N."/>
            <person name="Liber J."/>
            <person name="Desiro A."/>
            <person name="Na H."/>
            <person name="Kennedy M."/>
            <person name="Barry K."/>
            <person name="Grigoriev I.V."/>
            <person name="Miller A.N."/>
            <person name="O'Donnell K."/>
            <person name="Stajich J.E."/>
            <person name="Bonito G."/>
        </authorList>
    </citation>
    <scope>NUCLEOTIDE SEQUENCE</scope>
    <source>
        <strain evidence="8">NVP60</strain>
    </source>
</reference>
<dbReference type="InterPro" id="IPR029056">
    <property type="entry name" value="Ribokinase-like"/>
</dbReference>
<evidence type="ECO:0000256" key="6">
    <source>
        <dbReference type="ARBA" id="ARBA00022840"/>
    </source>
</evidence>
<evidence type="ECO:0000256" key="1">
    <source>
        <dbReference type="ARBA" id="ARBA00008805"/>
    </source>
</evidence>